<accession>A0A7W6PWI3</accession>
<protein>
    <recommendedName>
        <fullName evidence="3">DUF1491 family protein</fullName>
    </recommendedName>
</protein>
<evidence type="ECO:0000313" key="1">
    <source>
        <dbReference type="EMBL" id="MBB4149863.1"/>
    </source>
</evidence>
<comment type="caution">
    <text evidence="1">The sequence shown here is derived from an EMBL/GenBank/DDBJ whole genome shotgun (WGS) entry which is preliminary data.</text>
</comment>
<organism evidence="1 2">
    <name type="scientific">Sphingobium scionense</name>
    <dbReference type="NCBI Taxonomy" id="1404341"/>
    <lineage>
        <taxon>Bacteria</taxon>
        <taxon>Pseudomonadati</taxon>
        <taxon>Pseudomonadota</taxon>
        <taxon>Alphaproteobacteria</taxon>
        <taxon>Sphingomonadales</taxon>
        <taxon>Sphingomonadaceae</taxon>
        <taxon>Sphingobium</taxon>
    </lineage>
</organism>
<dbReference type="Gene3D" id="3.40.1530.20">
    <property type="entry name" value="Protein of unknown function (DUF1491)"/>
    <property type="match status" value="1"/>
</dbReference>
<evidence type="ECO:0008006" key="3">
    <source>
        <dbReference type="Google" id="ProtNLM"/>
    </source>
</evidence>
<dbReference type="AlphaFoldDB" id="A0A7W6PWI3"/>
<dbReference type="EMBL" id="JACIEU010000015">
    <property type="protein sequence ID" value="MBB4149863.1"/>
    <property type="molecule type" value="Genomic_DNA"/>
</dbReference>
<dbReference type="Proteomes" id="UP000590524">
    <property type="component" value="Unassembled WGS sequence"/>
</dbReference>
<dbReference type="Pfam" id="PF07372">
    <property type="entry name" value="DUF1491"/>
    <property type="match status" value="1"/>
</dbReference>
<name>A0A7W6PWI3_9SPHN</name>
<dbReference type="InterPro" id="IPR009964">
    <property type="entry name" value="DUF1491"/>
</dbReference>
<keyword evidence="2" id="KW-1185">Reference proteome</keyword>
<proteinExistence type="predicted"/>
<gene>
    <name evidence="1" type="ORF">GGQ90_003657</name>
</gene>
<reference evidence="1 2" key="1">
    <citation type="submission" date="2020-08" db="EMBL/GenBank/DDBJ databases">
        <title>Genomic Encyclopedia of Type Strains, Phase IV (KMG-IV): sequencing the most valuable type-strain genomes for metagenomic binning, comparative biology and taxonomic classification.</title>
        <authorList>
            <person name="Goeker M."/>
        </authorList>
    </citation>
    <scope>NUCLEOTIDE SEQUENCE [LARGE SCALE GENOMIC DNA]</scope>
    <source>
        <strain evidence="1 2">DSM 19371</strain>
    </source>
</reference>
<evidence type="ECO:0000313" key="2">
    <source>
        <dbReference type="Proteomes" id="UP000590524"/>
    </source>
</evidence>
<sequence length="103" mass="11115">MLVGALVKRVNAAGGFAMILAKGDAMSGVILVQIMENGRESAIFERVSNFRGGHALMRCGPPAEEGAEAFTAYAERRKRSDPDLWLVELDVADAERFAAETIC</sequence>